<feature type="transmembrane region" description="Helical" evidence="2">
    <location>
        <begin position="14"/>
        <end position="35"/>
    </location>
</feature>
<name>A0A7J6L3D9_PERCH</name>
<gene>
    <name evidence="3" type="ORF">FOL47_010328</name>
</gene>
<feature type="region of interest" description="Disordered" evidence="1">
    <location>
        <begin position="197"/>
        <end position="233"/>
    </location>
</feature>
<dbReference type="AlphaFoldDB" id="A0A7J6L3D9"/>
<feature type="compositionally biased region" description="Basic and acidic residues" evidence="1">
    <location>
        <begin position="224"/>
        <end position="233"/>
    </location>
</feature>
<dbReference type="PROSITE" id="PS51257">
    <property type="entry name" value="PROKAR_LIPOPROTEIN"/>
    <property type="match status" value="1"/>
</dbReference>
<evidence type="ECO:0000313" key="4">
    <source>
        <dbReference type="Proteomes" id="UP000591131"/>
    </source>
</evidence>
<organism evidence="3 4">
    <name type="scientific">Perkinsus chesapeaki</name>
    <name type="common">Clam parasite</name>
    <name type="synonym">Perkinsus andrewsi</name>
    <dbReference type="NCBI Taxonomy" id="330153"/>
    <lineage>
        <taxon>Eukaryota</taxon>
        <taxon>Sar</taxon>
        <taxon>Alveolata</taxon>
        <taxon>Perkinsozoa</taxon>
        <taxon>Perkinsea</taxon>
        <taxon>Perkinsida</taxon>
        <taxon>Perkinsidae</taxon>
        <taxon>Perkinsus</taxon>
    </lineage>
</organism>
<reference evidence="3 4" key="1">
    <citation type="submission" date="2020-04" db="EMBL/GenBank/DDBJ databases">
        <title>Perkinsus chesapeaki whole genome sequence.</title>
        <authorList>
            <person name="Bogema D.R."/>
        </authorList>
    </citation>
    <scope>NUCLEOTIDE SEQUENCE [LARGE SCALE GENOMIC DNA]</scope>
    <source>
        <strain evidence="3">ATCC PRA-425</strain>
    </source>
</reference>
<evidence type="ECO:0000256" key="2">
    <source>
        <dbReference type="SAM" id="Phobius"/>
    </source>
</evidence>
<comment type="caution">
    <text evidence="3">The sequence shown here is derived from an EMBL/GenBank/DDBJ whole genome shotgun (WGS) entry which is preliminary data.</text>
</comment>
<keyword evidence="2" id="KW-0472">Membrane</keyword>
<proteinExistence type="predicted"/>
<dbReference type="EMBL" id="JAAPAO010000794">
    <property type="protein sequence ID" value="KAF4653714.1"/>
    <property type="molecule type" value="Genomic_DNA"/>
</dbReference>
<keyword evidence="2" id="KW-1133">Transmembrane helix</keyword>
<sequence length="401" mass="43548">MGCLKGKFSVIHTFLNFIPLFLGCAIIGLSIQLIAYSIHVVPVWTSVVLLISGILLVVLGALGYCIQRRGFNPWVVFIFLFLFIVLVALFAISASFYSYWYGSMATLEEELHQNSGVALASQGVYYSTWAGYVGLWYSGGCHGAVLCDDPNTEGCEELLDEAGERRLRVTAQGAFLSAGKAKPDARWLMDGAMGTTTPAATTAMGPGPGEGEEGVTEGPGRGESGMKDDELENSHRPQLGQIYCDDDLIEEWMRFWAAEDASVMQMSFDECLEYVEHISEGHHIEEGANNAWCLSRCEVVATIATCALWNMVSRWVIAACLGAALTGNVLFLLNRRSKRVTMQQRRESVLAGQAAADASNALGAVSPTVTLTTCDFSPNGHRFSYANSIDPPPEPSRVISL</sequence>
<feature type="transmembrane region" description="Helical" evidence="2">
    <location>
        <begin position="74"/>
        <end position="100"/>
    </location>
</feature>
<dbReference type="Proteomes" id="UP000591131">
    <property type="component" value="Unassembled WGS sequence"/>
</dbReference>
<feature type="transmembrane region" description="Helical" evidence="2">
    <location>
        <begin position="41"/>
        <end position="62"/>
    </location>
</feature>
<protein>
    <submittedName>
        <fullName evidence="3">Uncharacterized protein</fullName>
    </submittedName>
</protein>
<accession>A0A7J6L3D9</accession>
<keyword evidence="2" id="KW-0812">Transmembrane</keyword>
<evidence type="ECO:0000313" key="3">
    <source>
        <dbReference type="EMBL" id="KAF4653714.1"/>
    </source>
</evidence>
<feature type="transmembrane region" description="Helical" evidence="2">
    <location>
        <begin position="315"/>
        <end position="333"/>
    </location>
</feature>
<keyword evidence="4" id="KW-1185">Reference proteome</keyword>
<evidence type="ECO:0000256" key="1">
    <source>
        <dbReference type="SAM" id="MobiDB-lite"/>
    </source>
</evidence>